<gene>
    <name evidence="2" type="ORF">OXX778_LOCUS7987</name>
</gene>
<evidence type="ECO:0000313" key="3">
    <source>
        <dbReference type="Proteomes" id="UP000663879"/>
    </source>
</evidence>
<evidence type="ECO:0000313" key="2">
    <source>
        <dbReference type="EMBL" id="CAF0831446.1"/>
    </source>
</evidence>
<comment type="caution">
    <text evidence="2">The sequence shown here is derived from an EMBL/GenBank/DDBJ whole genome shotgun (WGS) entry which is preliminary data.</text>
</comment>
<reference evidence="2" key="1">
    <citation type="submission" date="2021-02" db="EMBL/GenBank/DDBJ databases">
        <authorList>
            <person name="Nowell W R."/>
        </authorList>
    </citation>
    <scope>NUCLEOTIDE SEQUENCE</scope>
    <source>
        <strain evidence="2">Ploen Becks lab</strain>
    </source>
</reference>
<feature type="chain" id="PRO_5032293142" evidence="1">
    <location>
        <begin position="20"/>
        <end position="211"/>
    </location>
</feature>
<keyword evidence="3" id="KW-1185">Reference proteome</keyword>
<feature type="signal peptide" evidence="1">
    <location>
        <begin position="1"/>
        <end position="19"/>
    </location>
</feature>
<evidence type="ECO:0000256" key="1">
    <source>
        <dbReference type="SAM" id="SignalP"/>
    </source>
</evidence>
<organism evidence="2 3">
    <name type="scientific">Brachionus calyciflorus</name>
    <dbReference type="NCBI Taxonomy" id="104777"/>
    <lineage>
        <taxon>Eukaryota</taxon>
        <taxon>Metazoa</taxon>
        <taxon>Spiralia</taxon>
        <taxon>Gnathifera</taxon>
        <taxon>Rotifera</taxon>
        <taxon>Eurotatoria</taxon>
        <taxon>Monogononta</taxon>
        <taxon>Pseudotrocha</taxon>
        <taxon>Ploima</taxon>
        <taxon>Brachionidae</taxon>
        <taxon>Brachionus</taxon>
    </lineage>
</organism>
<sequence length="211" mass="23182">MNKTFLLCVFICAIGIIKCTEQEKDVRLEPVTTSLLASALTSVAVNLFQGLLSHLFKPSDYQDTLIFDRSMRIKMCGETCVQITDRASSITTTGTGATLQEALGVATKNMFDELLIRNLLSLHDLCNLNIVFPHPNTLQCAGQVINPCDLLHPVLTTPTPCINKLGDIYCSSNAKRCGEHLYQSFMQMNCWKTCTNGTCTLNSGPVNPCKV</sequence>
<name>A0A813V2H4_9BILA</name>
<dbReference type="OrthoDB" id="10011572at2759"/>
<accession>A0A813V2H4</accession>
<dbReference type="AlphaFoldDB" id="A0A813V2H4"/>
<dbReference type="Proteomes" id="UP000663879">
    <property type="component" value="Unassembled WGS sequence"/>
</dbReference>
<dbReference type="EMBL" id="CAJNOC010001064">
    <property type="protein sequence ID" value="CAF0831446.1"/>
    <property type="molecule type" value="Genomic_DNA"/>
</dbReference>
<proteinExistence type="predicted"/>
<keyword evidence="1" id="KW-0732">Signal</keyword>
<protein>
    <submittedName>
        <fullName evidence="2">Uncharacterized protein</fullName>
    </submittedName>
</protein>